<organism evidence="1 2">
    <name type="scientific">Desulfatibacillum aliphaticivorans</name>
    <dbReference type="NCBI Taxonomy" id="218208"/>
    <lineage>
        <taxon>Bacteria</taxon>
        <taxon>Pseudomonadati</taxon>
        <taxon>Thermodesulfobacteriota</taxon>
        <taxon>Desulfobacteria</taxon>
        <taxon>Desulfobacterales</taxon>
        <taxon>Desulfatibacillaceae</taxon>
        <taxon>Desulfatibacillum</taxon>
    </lineage>
</organism>
<keyword evidence="1" id="KW-0489">Methyltransferase</keyword>
<accession>B8FBN6</accession>
<name>B8FBN6_DESAL</name>
<proteinExistence type="predicted"/>
<evidence type="ECO:0000313" key="1">
    <source>
        <dbReference type="EMBL" id="ACL04789.1"/>
    </source>
</evidence>
<reference evidence="1 2" key="1">
    <citation type="journal article" date="2012" name="Environ. Microbiol.">
        <title>The genome sequence of Desulfatibacillum alkenivorans AK-01: a blueprint for anaerobic alkane oxidation.</title>
        <authorList>
            <person name="Callaghan A.V."/>
            <person name="Morris B.E."/>
            <person name="Pereira I.A."/>
            <person name="McInerney M.J."/>
            <person name="Austin R.N."/>
            <person name="Groves J.T."/>
            <person name="Kukor J.J."/>
            <person name="Suflita J.M."/>
            <person name="Young L.Y."/>
            <person name="Zylstra G.J."/>
            <person name="Wawrik B."/>
        </authorList>
    </citation>
    <scope>NUCLEOTIDE SEQUENCE [LARGE SCALE GENOMIC DNA]</scope>
    <source>
        <strain evidence="1 2">AK-01</strain>
    </source>
</reference>
<gene>
    <name evidence="1" type="ordered locus">Dalk_3099</name>
</gene>
<dbReference type="AlphaFoldDB" id="B8FBN6"/>
<dbReference type="PANTHER" id="PTHR43861">
    <property type="entry name" value="TRANS-ACONITATE 2-METHYLTRANSFERASE-RELATED"/>
    <property type="match status" value="1"/>
</dbReference>
<dbReference type="eggNOG" id="COG0500">
    <property type="taxonomic scope" value="Bacteria"/>
</dbReference>
<dbReference type="InterPro" id="IPR029063">
    <property type="entry name" value="SAM-dependent_MTases_sf"/>
</dbReference>
<evidence type="ECO:0000313" key="2">
    <source>
        <dbReference type="Proteomes" id="UP000000739"/>
    </source>
</evidence>
<dbReference type="Pfam" id="PF13489">
    <property type="entry name" value="Methyltransf_23"/>
    <property type="match status" value="1"/>
</dbReference>
<dbReference type="GO" id="GO:0032259">
    <property type="term" value="P:methylation"/>
    <property type="evidence" value="ECO:0007669"/>
    <property type="project" value="UniProtKB-KW"/>
</dbReference>
<dbReference type="Proteomes" id="UP000000739">
    <property type="component" value="Chromosome"/>
</dbReference>
<dbReference type="GO" id="GO:0008168">
    <property type="term" value="F:methyltransferase activity"/>
    <property type="evidence" value="ECO:0007669"/>
    <property type="project" value="UniProtKB-KW"/>
</dbReference>
<dbReference type="KEGG" id="dal:Dalk_3099"/>
<sequence length="204" mass="22314">MEKGYSQNAGLYASFYEGVSPEQAYAPWLHLLPKPGAKVLDVGAGSGRDASWLEKRGCQATAVEPSAAMRERARELRPQSSVRWIDDSLPLLNAVLSLNEKFVLILLNAVWIHVSPDQRPAAMESLAALLDLNGVLVITLRHGPSPDERVMHPCSAQSLERLAAEQGLKIILHADLPDLLGRDEVSWTHMAFTQAAGETDEKSL</sequence>
<dbReference type="CDD" id="cd02440">
    <property type="entry name" value="AdoMet_MTases"/>
    <property type="match status" value="1"/>
</dbReference>
<protein>
    <submittedName>
        <fullName evidence="1">Methyltransferase type 11</fullName>
    </submittedName>
</protein>
<dbReference type="SUPFAM" id="SSF53335">
    <property type="entry name" value="S-adenosyl-L-methionine-dependent methyltransferases"/>
    <property type="match status" value="1"/>
</dbReference>
<dbReference type="EMBL" id="CP001322">
    <property type="protein sequence ID" value="ACL04789.1"/>
    <property type="molecule type" value="Genomic_DNA"/>
</dbReference>
<keyword evidence="2" id="KW-1185">Reference proteome</keyword>
<dbReference type="Gene3D" id="3.40.50.150">
    <property type="entry name" value="Vaccinia Virus protein VP39"/>
    <property type="match status" value="1"/>
</dbReference>
<dbReference type="RefSeq" id="WP_015947849.1">
    <property type="nucleotide sequence ID" value="NC_011768.1"/>
</dbReference>
<keyword evidence="1" id="KW-0808">Transferase</keyword>
<dbReference type="HOGENOM" id="CLU_092062_0_0_7"/>